<name>A0A3Q0ES25_VIGRR</name>
<accession>A0A3Q0ES25</accession>
<dbReference type="PROSITE" id="PS50985">
    <property type="entry name" value="GRAS"/>
    <property type="match status" value="1"/>
</dbReference>
<reference evidence="7" key="2">
    <citation type="submission" date="2025-08" db="UniProtKB">
        <authorList>
            <consortium name="RefSeq"/>
        </authorList>
    </citation>
    <scope>IDENTIFICATION</scope>
    <source>
        <tissue evidence="7">Leaf</tissue>
    </source>
</reference>
<comment type="similarity">
    <text evidence="5">Belongs to the GRAS family.</text>
</comment>
<dbReference type="Proteomes" id="UP000087766">
    <property type="component" value="Chromosome 1"/>
</dbReference>
<protein>
    <submittedName>
        <fullName evidence="7">Scarecrow-like protein 23</fullName>
    </submittedName>
</protein>
<dbReference type="PANTHER" id="PTHR31636">
    <property type="entry name" value="OSJNBA0084A10.13 PROTEIN-RELATED"/>
    <property type="match status" value="1"/>
</dbReference>
<dbReference type="AlphaFoldDB" id="A0A3Q0ES25"/>
<keyword evidence="2" id="KW-0805">Transcription regulation</keyword>
<keyword evidence="4" id="KW-0539">Nucleus</keyword>
<evidence type="ECO:0000256" key="3">
    <source>
        <dbReference type="ARBA" id="ARBA00023163"/>
    </source>
</evidence>
<dbReference type="GeneID" id="111241298"/>
<proteinExistence type="inferred from homology"/>
<keyword evidence="3" id="KW-0804">Transcription</keyword>
<evidence type="ECO:0000256" key="4">
    <source>
        <dbReference type="ARBA" id="ARBA00023242"/>
    </source>
</evidence>
<comment type="caution">
    <text evidence="5">Lacks conserved residue(s) required for the propagation of feature annotation.</text>
</comment>
<evidence type="ECO:0000256" key="5">
    <source>
        <dbReference type="PROSITE-ProRule" id="PRU01191"/>
    </source>
</evidence>
<dbReference type="OrthoDB" id="757063at2759"/>
<dbReference type="GO" id="GO:0005634">
    <property type="term" value="C:nucleus"/>
    <property type="evidence" value="ECO:0007669"/>
    <property type="project" value="UniProtKB-SubCell"/>
</dbReference>
<keyword evidence="6" id="KW-1185">Reference proteome</keyword>
<dbReference type="KEGG" id="vra:111241298"/>
<organism evidence="6 7">
    <name type="scientific">Vigna radiata var. radiata</name>
    <name type="common">Mung bean</name>
    <name type="synonym">Phaseolus aureus</name>
    <dbReference type="NCBI Taxonomy" id="3916"/>
    <lineage>
        <taxon>Eukaryota</taxon>
        <taxon>Viridiplantae</taxon>
        <taxon>Streptophyta</taxon>
        <taxon>Embryophyta</taxon>
        <taxon>Tracheophyta</taxon>
        <taxon>Spermatophyta</taxon>
        <taxon>Magnoliopsida</taxon>
        <taxon>eudicotyledons</taxon>
        <taxon>Gunneridae</taxon>
        <taxon>Pentapetalae</taxon>
        <taxon>rosids</taxon>
        <taxon>fabids</taxon>
        <taxon>Fabales</taxon>
        <taxon>Fabaceae</taxon>
        <taxon>Papilionoideae</taxon>
        <taxon>50 kb inversion clade</taxon>
        <taxon>NPAAA clade</taxon>
        <taxon>indigoferoid/millettioid clade</taxon>
        <taxon>Phaseoleae</taxon>
        <taxon>Vigna</taxon>
    </lineage>
</organism>
<reference evidence="6" key="1">
    <citation type="journal article" date="2014" name="Nat. Commun.">
        <title>Genome sequence of mungbean and insights into evolution within Vigna species.</title>
        <authorList>
            <person name="Kang Y.J."/>
            <person name="Kim S.K."/>
            <person name="Kim M.Y."/>
            <person name="Lestari P."/>
            <person name="Kim K.H."/>
            <person name="Ha B.K."/>
            <person name="Jun T.H."/>
            <person name="Hwang W.J."/>
            <person name="Lee T."/>
            <person name="Lee J."/>
            <person name="Shim S."/>
            <person name="Yoon M.Y."/>
            <person name="Jang Y.E."/>
            <person name="Han K.S."/>
            <person name="Taeprayoon P."/>
            <person name="Yoon N."/>
            <person name="Somta P."/>
            <person name="Tanya P."/>
            <person name="Kim K.S."/>
            <person name="Gwag J.G."/>
            <person name="Moon J.K."/>
            <person name="Lee Y.H."/>
            <person name="Park B.S."/>
            <person name="Bombarely A."/>
            <person name="Doyle J.J."/>
            <person name="Jackson S.A."/>
            <person name="Schafleitner R."/>
            <person name="Srinives P."/>
            <person name="Varshney R.K."/>
            <person name="Lee S.H."/>
        </authorList>
    </citation>
    <scope>NUCLEOTIDE SEQUENCE [LARGE SCALE GENOMIC DNA]</scope>
    <source>
        <strain evidence="6">cv. VC1973A</strain>
    </source>
</reference>
<evidence type="ECO:0000256" key="1">
    <source>
        <dbReference type="ARBA" id="ARBA00004123"/>
    </source>
</evidence>
<sequence>MLQSLVPRSPHTSNLNDMKTKLPVNTVDSLADQPSFKRTNFSVDTAIEEDQAFDPHPHAGDIMQGLQWPGLFHILASCSKKIRSMRIIGFESSSELLDFTGRRLADFASSFGLPFEFHPVEGKIGSVIELSQLDVRASEAIVVHWMHHCLYDITGSDLADLA</sequence>
<dbReference type="Pfam" id="PF03514">
    <property type="entry name" value="GRAS"/>
    <property type="match status" value="1"/>
</dbReference>
<evidence type="ECO:0000313" key="6">
    <source>
        <dbReference type="Proteomes" id="UP000087766"/>
    </source>
</evidence>
<feature type="region of interest" description="Leucine repeat II (LRII)" evidence="5">
    <location>
        <begin position="99"/>
        <end position="131"/>
    </location>
</feature>
<evidence type="ECO:0000313" key="7">
    <source>
        <dbReference type="RefSeq" id="XP_022634510.1"/>
    </source>
</evidence>
<gene>
    <name evidence="7" type="primary">LOC111241298</name>
</gene>
<dbReference type="InterPro" id="IPR005202">
    <property type="entry name" value="TF_GRAS"/>
</dbReference>
<dbReference type="STRING" id="3916.A0A3Q0ES25"/>
<comment type="subcellular location">
    <subcellularLocation>
        <location evidence="1">Nucleus</location>
    </subcellularLocation>
</comment>
<evidence type="ECO:0000256" key="2">
    <source>
        <dbReference type="ARBA" id="ARBA00023015"/>
    </source>
</evidence>
<dbReference type="RefSeq" id="XP_022634510.1">
    <property type="nucleotide sequence ID" value="XM_022778789.1"/>
</dbReference>